<evidence type="ECO:0000256" key="4">
    <source>
        <dbReference type="ARBA" id="ARBA00024746"/>
    </source>
</evidence>
<proteinExistence type="inferred from homology"/>
<comment type="function">
    <text evidence="4">Required for flagellar hook formation. May act as a scaffolding protein.</text>
</comment>
<sequence>MDLSILTNAASAKTTTSQSTTSQSTESSSVSESANAVNEQFDTFLNLLTAQIKNQDPLAPMDSTQFVEQLATFSNLELQAKNTAILEDIASMMALQLAATTTPTPES</sequence>
<reference evidence="6" key="1">
    <citation type="journal article" date="2014" name="Int. J. Syst. Evol. Microbiol.">
        <title>Complete genome sequence of Corynebacterium casei LMG S-19264T (=DSM 44701T), isolated from a smear-ripened cheese.</title>
        <authorList>
            <consortium name="US DOE Joint Genome Institute (JGI-PGF)"/>
            <person name="Walter F."/>
            <person name="Albersmeier A."/>
            <person name="Kalinowski J."/>
            <person name="Ruckert C."/>
        </authorList>
    </citation>
    <scope>NUCLEOTIDE SEQUENCE</scope>
    <source>
        <strain evidence="6">KCTC 32513</strain>
    </source>
</reference>
<keyword evidence="3" id="KW-1005">Bacterial flagellum biogenesis</keyword>
<accession>A0A8J3CRQ0</accession>
<dbReference type="GO" id="GO:0044781">
    <property type="term" value="P:bacterial-type flagellum organization"/>
    <property type="evidence" value="ECO:0007669"/>
    <property type="project" value="UniProtKB-KW"/>
</dbReference>
<reference evidence="6" key="2">
    <citation type="submission" date="2020-09" db="EMBL/GenBank/DDBJ databases">
        <authorList>
            <person name="Sun Q."/>
            <person name="Kim S."/>
        </authorList>
    </citation>
    <scope>NUCLEOTIDE SEQUENCE</scope>
    <source>
        <strain evidence="6">KCTC 32513</strain>
    </source>
</reference>
<comment type="similarity">
    <text evidence="1">Belongs to the FlgD family.</text>
</comment>
<dbReference type="Pfam" id="PF03963">
    <property type="entry name" value="FlgD"/>
    <property type="match status" value="1"/>
</dbReference>
<evidence type="ECO:0000256" key="5">
    <source>
        <dbReference type="SAM" id="MobiDB-lite"/>
    </source>
</evidence>
<name>A0A8J3CRQ0_9PROT</name>
<dbReference type="AlphaFoldDB" id="A0A8J3CRQ0"/>
<evidence type="ECO:0000313" key="6">
    <source>
        <dbReference type="EMBL" id="GHA89394.1"/>
    </source>
</evidence>
<evidence type="ECO:0000256" key="2">
    <source>
        <dbReference type="ARBA" id="ARBA00016013"/>
    </source>
</evidence>
<feature type="compositionally biased region" description="Low complexity" evidence="5">
    <location>
        <begin position="7"/>
        <end position="35"/>
    </location>
</feature>
<keyword evidence="7" id="KW-1185">Reference proteome</keyword>
<feature type="region of interest" description="Disordered" evidence="5">
    <location>
        <begin position="1"/>
        <end position="35"/>
    </location>
</feature>
<dbReference type="InterPro" id="IPR005648">
    <property type="entry name" value="FlgD"/>
</dbReference>
<organism evidence="6 7">
    <name type="scientific">Algimonas arctica</name>
    <dbReference type="NCBI Taxonomy" id="1479486"/>
    <lineage>
        <taxon>Bacteria</taxon>
        <taxon>Pseudomonadati</taxon>
        <taxon>Pseudomonadota</taxon>
        <taxon>Alphaproteobacteria</taxon>
        <taxon>Maricaulales</taxon>
        <taxon>Robiginitomaculaceae</taxon>
        <taxon>Algimonas</taxon>
    </lineage>
</organism>
<evidence type="ECO:0000313" key="7">
    <source>
        <dbReference type="Proteomes" id="UP000634004"/>
    </source>
</evidence>
<evidence type="ECO:0000256" key="1">
    <source>
        <dbReference type="ARBA" id="ARBA00010577"/>
    </source>
</evidence>
<dbReference type="Proteomes" id="UP000634004">
    <property type="component" value="Unassembled WGS sequence"/>
</dbReference>
<comment type="caution">
    <text evidence="6">The sequence shown here is derived from an EMBL/GenBank/DDBJ whole genome shotgun (WGS) entry which is preliminary data.</text>
</comment>
<evidence type="ECO:0000256" key="3">
    <source>
        <dbReference type="ARBA" id="ARBA00022795"/>
    </source>
</evidence>
<gene>
    <name evidence="6" type="ORF">GCM10009069_10590</name>
</gene>
<dbReference type="EMBL" id="BMZH01000003">
    <property type="protein sequence ID" value="GHA89394.1"/>
    <property type="molecule type" value="Genomic_DNA"/>
</dbReference>
<dbReference type="RefSeq" id="WP_189496161.1">
    <property type="nucleotide sequence ID" value="NZ_BMZH01000003.1"/>
</dbReference>
<protein>
    <recommendedName>
        <fullName evidence="2">Basal-body rod modification protein FlgD</fullName>
    </recommendedName>
</protein>